<gene>
    <name evidence="1" type="ORF">HMPREF0202_01546</name>
</gene>
<dbReference type="EMBL" id="AXZF01000057">
    <property type="protein sequence ID" value="ERT68553.1"/>
    <property type="molecule type" value="Genomic_DNA"/>
</dbReference>
<accession>U7VCM9</accession>
<proteinExistence type="predicted"/>
<dbReference type="STRING" id="1319815.HMPREF0202_01546"/>
<comment type="caution">
    <text evidence="1">The sequence shown here is derived from an EMBL/GenBank/DDBJ whole genome shotgun (WGS) entry which is preliminary data.</text>
</comment>
<dbReference type="Proteomes" id="UP000017081">
    <property type="component" value="Unassembled WGS sequence"/>
</dbReference>
<name>U7VCM9_9FUSO</name>
<evidence type="ECO:0000313" key="2">
    <source>
        <dbReference type="Proteomes" id="UP000017081"/>
    </source>
</evidence>
<evidence type="ECO:0000313" key="1">
    <source>
        <dbReference type="EMBL" id="ERT68553.1"/>
    </source>
</evidence>
<organism evidence="1 2">
    <name type="scientific">Cetobacterium somerae ATCC BAA-474</name>
    <dbReference type="NCBI Taxonomy" id="1319815"/>
    <lineage>
        <taxon>Bacteria</taxon>
        <taxon>Fusobacteriati</taxon>
        <taxon>Fusobacteriota</taxon>
        <taxon>Fusobacteriia</taxon>
        <taxon>Fusobacteriales</taxon>
        <taxon>Fusobacteriaceae</taxon>
        <taxon>Cetobacterium</taxon>
    </lineage>
</organism>
<sequence length="39" mass="4647">MPILTNIKFAAIFQRGSPIEIPKYKIYILDGKFFFRKKL</sequence>
<protein>
    <submittedName>
        <fullName evidence="1">Uncharacterized protein</fullName>
    </submittedName>
</protein>
<keyword evidence="2" id="KW-1185">Reference proteome</keyword>
<reference evidence="1 2" key="1">
    <citation type="submission" date="2013-08" db="EMBL/GenBank/DDBJ databases">
        <authorList>
            <person name="Weinstock G."/>
            <person name="Sodergren E."/>
            <person name="Wylie T."/>
            <person name="Fulton L."/>
            <person name="Fulton R."/>
            <person name="Fronick C."/>
            <person name="O'Laughlin M."/>
            <person name="Godfrey J."/>
            <person name="Miner T."/>
            <person name="Herter B."/>
            <person name="Appelbaum E."/>
            <person name="Cordes M."/>
            <person name="Lek S."/>
            <person name="Wollam A."/>
            <person name="Pepin K.H."/>
            <person name="Palsikar V.B."/>
            <person name="Mitreva M."/>
            <person name="Wilson R.K."/>
        </authorList>
    </citation>
    <scope>NUCLEOTIDE SEQUENCE [LARGE SCALE GENOMIC DNA]</scope>
    <source>
        <strain evidence="1 2">ATCC BAA-474</strain>
    </source>
</reference>
<dbReference type="HOGENOM" id="CLU_3306820_0_0_0"/>
<dbReference type="AlphaFoldDB" id="U7VCM9"/>